<dbReference type="OrthoDB" id="108782at2"/>
<comment type="caution">
    <text evidence="2">The sequence shown here is derived from an EMBL/GenBank/DDBJ whole genome shotgun (WGS) entry which is preliminary data.</text>
</comment>
<dbReference type="AlphaFoldDB" id="A0A1E5XLN6"/>
<protein>
    <recommendedName>
        <fullName evidence="4">DUF2950 domain-containing protein</fullName>
    </recommendedName>
</protein>
<accession>A0A1E5XLN6</accession>
<dbReference type="EMBL" id="LAJE02000285">
    <property type="protein sequence ID" value="OEO29489.1"/>
    <property type="molecule type" value="Genomic_DNA"/>
</dbReference>
<dbReference type="Proteomes" id="UP000095463">
    <property type="component" value="Unassembled WGS sequence"/>
</dbReference>
<evidence type="ECO:0000313" key="3">
    <source>
        <dbReference type="Proteomes" id="UP000095463"/>
    </source>
</evidence>
<gene>
    <name evidence="2" type="ORF">VW23_025325</name>
</gene>
<dbReference type="RefSeq" id="WP_069911372.1">
    <property type="nucleotide sequence ID" value="NZ_LAJE02000285.1"/>
</dbReference>
<reference evidence="2 3" key="1">
    <citation type="journal article" date="2015" name="Genome Announc.">
        <title>Genome Assemblies of Three Soil-Associated Devosia species: D. insulae, D. limi, and D. soli.</title>
        <authorList>
            <person name="Hassan Y.I."/>
            <person name="Lepp D."/>
            <person name="Zhou T."/>
        </authorList>
    </citation>
    <scope>NUCLEOTIDE SEQUENCE [LARGE SCALE GENOMIC DNA]</scope>
    <source>
        <strain evidence="2 3">DS-56</strain>
    </source>
</reference>
<sequence length="316" mass="34099">MRTPHLLTTSFVALTLAMAPAQAQQQSSLTDFVAADDPPLFDQAASAVDAFKAALASNDLDALARLLGLDAAKLKGADGAADSFAQMREGAATQLLVDDRGDQQFIELGKQLWPVPFPIVKGDNGKWAFDTIAGIEEIVNRRVGENEIEALATVRAYVEAQQDYFADDRDGDGVQEYAQKLISTPGTTDGLYWPADQGDGESPAAAIPDEGRLDEAKAQFEKARNDQGYYGYRFRILSGQGDKVVGGKYDYVINDNMIAGFALVAWPVAYAETGVKTFVVSKDGIVYEADLGAETEMAVKTISSFNPDDSWEITTD</sequence>
<dbReference type="InterPro" id="IPR021556">
    <property type="entry name" value="DUF2950"/>
</dbReference>
<evidence type="ECO:0000256" key="1">
    <source>
        <dbReference type="SAM" id="SignalP"/>
    </source>
</evidence>
<evidence type="ECO:0008006" key="4">
    <source>
        <dbReference type="Google" id="ProtNLM"/>
    </source>
</evidence>
<keyword evidence="3" id="KW-1185">Reference proteome</keyword>
<evidence type="ECO:0000313" key="2">
    <source>
        <dbReference type="EMBL" id="OEO29489.1"/>
    </source>
</evidence>
<proteinExistence type="predicted"/>
<feature type="signal peptide" evidence="1">
    <location>
        <begin position="1"/>
        <end position="23"/>
    </location>
</feature>
<name>A0A1E5XLN6_9HYPH</name>
<dbReference type="Pfam" id="PF11453">
    <property type="entry name" value="DUF2950"/>
    <property type="match status" value="1"/>
</dbReference>
<organism evidence="2 3">
    <name type="scientific">Devosia insulae DS-56</name>
    <dbReference type="NCBI Taxonomy" id="1116389"/>
    <lineage>
        <taxon>Bacteria</taxon>
        <taxon>Pseudomonadati</taxon>
        <taxon>Pseudomonadota</taxon>
        <taxon>Alphaproteobacteria</taxon>
        <taxon>Hyphomicrobiales</taxon>
        <taxon>Devosiaceae</taxon>
        <taxon>Devosia</taxon>
    </lineage>
</organism>
<feature type="chain" id="PRO_5009190257" description="DUF2950 domain-containing protein" evidence="1">
    <location>
        <begin position="24"/>
        <end position="316"/>
    </location>
</feature>
<keyword evidence="1" id="KW-0732">Signal</keyword>